<dbReference type="InterPro" id="IPR050644">
    <property type="entry name" value="PG_Glycine_Bridge_Synth"/>
</dbReference>
<reference evidence="7 8" key="1">
    <citation type="submission" date="2024-09" db="EMBL/GenBank/DDBJ databases">
        <authorList>
            <person name="Sun Q."/>
            <person name="Mori K."/>
        </authorList>
    </citation>
    <scope>NUCLEOTIDE SEQUENCE [LARGE SCALE GENOMIC DNA]</scope>
    <source>
        <strain evidence="7 8">NCAIM B.02604</strain>
    </source>
</reference>
<dbReference type="PANTHER" id="PTHR36174">
    <property type="entry name" value="LIPID II:GLYCINE GLYCYLTRANSFERASE"/>
    <property type="match status" value="1"/>
</dbReference>
<protein>
    <submittedName>
        <fullName evidence="7">Lipid II:glycine glycyltransferase FemX</fullName>
    </submittedName>
</protein>
<organism evidence="7 8">
    <name type="scientific">Micrococcoides hystricis</name>
    <dbReference type="NCBI Taxonomy" id="1572761"/>
    <lineage>
        <taxon>Bacteria</taxon>
        <taxon>Bacillati</taxon>
        <taxon>Actinomycetota</taxon>
        <taxon>Actinomycetes</taxon>
        <taxon>Micrococcales</taxon>
        <taxon>Micrococcaceae</taxon>
        <taxon>Micrococcoides</taxon>
    </lineage>
</organism>
<dbReference type="Pfam" id="PF02388">
    <property type="entry name" value="FemAB"/>
    <property type="match status" value="3"/>
</dbReference>
<evidence type="ECO:0000256" key="3">
    <source>
        <dbReference type="ARBA" id="ARBA00022960"/>
    </source>
</evidence>
<evidence type="ECO:0000256" key="2">
    <source>
        <dbReference type="ARBA" id="ARBA00022679"/>
    </source>
</evidence>
<keyword evidence="6" id="KW-0961">Cell wall biogenesis/degradation</keyword>
<keyword evidence="4" id="KW-0573">Peptidoglycan synthesis</keyword>
<dbReference type="RefSeq" id="WP_377457960.1">
    <property type="nucleotide sequence ID" value="NZ_JBHLUB010000002.1"/>
</dbReference>
<evidence type="ECO:0000256" key="6">
    <source>
        <dbReference type="ARBA" id="ARBA00023316"/>
    </source>
</evidence>
<dbReference type="Gene3D" id="3.40.630.30">
    <property type="match status" value="2"/>
</dbReference>
<name>A0ABV6P889_9MICC</name>
<keyword evidence="3" id="KW-0133">Cell shape</keyword>
<accession>A0ABV6P889</accession>
<gene>
    <name evidence="7" type="ORF">ACFFFR_02545</name>
</gene>
<keyword evidence="8" id="KW-1185">Reference proteome</keyword>
<dbReference type="SUPFAM" id="SSF55729">
    <property type="entry name" value="Acyl-CoA N-acyltransferases (Nat)"/>
    <property type="match status" value="2"/>
</dbReference>
<dbReference type="EMBL" id="JBHLUB010000002">
    <property type="protein sequence ID" value="MFC0581270.1"/>
    <property type="molecule type" value="Genomic_DNA"/>
</dbReference>
<keyword evidence="2" id="KW-0808">Transferase</keyword>
<dbReference type="PANTHER" id="PTHR36174:SF1">
    <property type="entry name" value="LIPID II:GLYCINE GLYCYLTRANSFERASE"/>
    <property type="match status" value="1"/>
</dbReference>
<proteinExistence type="inferred from homology"/>
<dbReference type="PROSITE" id="PS51191">
    <property type="entry name" value="FEMABX"/>
    <property type="match status" value="1"/>
</dbReference>
<comment type="similarity">
    <text evidence="1">Belongs to the FemABX family.</text>
</comment>
<keyword evidence="5" id="KW-0012">Acyltransferase</keyword>
<comment type="caution">
    <text evidence="7">The sequence shown here is derived from an EMBL/GenBank/DDBJ whole genome shotgun (WGS) entry which is preliminary data.</text>
</comment>
<evidence type="ECO:0000256" key="4">
    <source>
        <dbReference type="ARBA" id="ARBA00022984"/>
    </source>
</evidence>
<dbReference type="InterPro" id="IPR003447">
    <property type="entry name" value="FEMABX"/>
</dbReference>
<sequence length="399" mass="44116">MSTPLTIRPISDADYRTFVADFPTTSFLQMPEWAPVKAEWTPETLGWHDVEGTLVAVALVLHRSLPIFKKTLAYIPDGPIWAWDANDAPAVLEPLHEYLKSNGAFLIRMGPPVVQGRWPGEQIRRAVAGDTGGSIDQLDPAELTHTNAETIAAEQKLAAQLTSQLKALGWQEPSISDDFEAGQPQFQARIPLRDADGNQLTVDEVLGRMDQSSRRQTRKSTRTGVRVSHGTEADFDAWKALFDETAERDGFLGRPAEYFTTMYRELNAANPGACVLYLAHAEAENDEDAPEGTLLAAAIYIREAKAAWYLYGASSNGYRKLNAPRRLQLAMIEDSIEAGCDYYDLGGISATLSKDHELAGLTRFKTTMGADVARTLGEWDLPLNKLLTRAFEVYIARRG</sequence>
<evidence type="ECO:0000256" key="1">
    <source>
        <dbReference type="ARBA" id="ARBA00009943"/>
    </source>
</evidence>
<evidence type="ECO:0000256" key="5">
    <source>
        <dbReference type="ARBA" id="ARBA00023315"/>
    </source>
</evidence>
<evidence type="ECO:0000313" key="7">
    <source>
        <dbReference type="EMBL" id="MFC0581270.1"/>
    </source>
</evidence>
<evidence type="ECO:0000313" key="8">
    <source>
        <dbReference type="Proteomes" id="UP001589862"/>
    </source>
</evidence>
<dbReference type="InterPro" id="IPR016181">
    <property type="entry name" value="Acyl_CoA_acyltransferase"/>
</dbReference>
<dbReference type="Proteomes" id="UP001589862">
    <property type="component" value="Unassembled WGS sequence"/>
</dbReference>